<keyword evidence="1" id="KW-0812">Transmembrane</keyword>
<dbReference type="Proteomes" id="UP000229740">
    <property type="component" value="Unassembled WGS sequence"/>
</dbReference>
<feature type="transmembrane region" description="Helical" evidence="1">
    <location>
        <begin position="164"/>
        <end position="184"/>
    </location>
</feature>
<evidence type="ECO:0000313" key="3">
    <source>
        <dbReference type="EMBL" id="PID57042.1"/>
    </source>
</evidence>
<dbReference type="Pfam" id="PF02517">
    <property type="entry name" value="Rce1-like"/>
    <property type="match status" value="1"/>
</dbReference>
<name>A0A2G6E598_9BACT</name>
<accession>A0A2G6E598</accession>
<feature type="transmembrane region" description="Helical" evidence="1">
    <location>
        <begin position="229"/>
        <end position="245"/>
    </location>
</feature>
<feature type="transmembrane region" description="Helical" evidence="1">
    <location>
        <begin position="5"/>
        <end position="23"/>
    </location>
</feature>
<proteinExistence type="predicted"/>
<feature type="transmembrane region" description="Helical" evidence="1">
    <location>
        <begin position="29"/>
        <end position="47"/>
    </location>
</feature>
<feature type="transmembrane region" description="Helical" evidence="1">
    <location>
        <begin position="205"/>
        <end position="223"/>
    </location>
</feature>
<organism evidence="3 4">
    <name type="scientific">candidate division KSB3 bacterium</name>
    <dbReference type="NCBI Taxonomy" id="2044937"/>
    <lineage>
        <taxon>Bacteria</taxon>
        <taxon>candidate division KSB3</taxon>
    </lineage>
</organism>
<dbReference type="InterPro" id="IPR014346">
    <property type="entry name" value="Prenyl_protease-related"/>
</dbReference>
<keyword evidence="1" id="KW-0472">Membrane</keyword>
<dbReference type="GO" id="GO:0080120">
    <property type="term" value="P:CAAX-box protein maturation"/>
    <property type="evidence" value="ECO:0007669"/>
    <property type="project" value="UniProtKB-ARBA"/>
</dbReference>
<comment type="caution">
    <text evidence="3">The sequence shown here is derived from an EMBL/GenBank/DDBJ whole genome shotgun (WGS) entry which is preliminary data.</text>
</comment>
<reference evidence="3 4" key="1">
    <citation type="submission" date="2017-10" db="EMBL/GenBank/DDBJ databases">
        <title>Novel microbial diversity and functional potential in the marine mammal oral microbiome.</title>
        <authorList>
            <person name="Dudek N.K."/>
            <person name="Sun C.L."/>
            <person name="Burstein D."/>
            <person name="Kantor R.S."/>
            <person name="Aliaga Goltsman D.S."/>
            <person name="Bik E.M."/>
            <person name="Thomas B.C."/>
            <person name="Banfield J.F."/>
            <person name="Relman D.A."/>
        </authorList>
    </citation>
    <scope>NUCLEOTIDE SEQUENCE [LARGE SCALE GENOMIC DNA]</scope>
    <source>
        <strain evidence="3">DOLZORAL124_49_17</strain>
    </source>
</reference>
<evidence type="ECO:0000313" key="4">
    <source>
        <dbReference type="Proteomes" id="UP000229740"/>
    </source>
</evidence>
<dbReference type="NCBIfam" id="TIGR03008">
    <property type="entry name" value="pepcterm_CAAX"/>
    <property type="match status" value="1"/>
</dbReference>
<feature type="domain" description="CAAX prenyl protease 2/Lysostaphin resistance protein A-like" evidence="2">
    <location>
        <begin position="171"/>
        <end position="262"/>
    </location>
</feature>
<feature type="transmembrane region" description="Helical" evidence="1">
    <location>
        <begin position="54"/>
        <end position="75"/>
    </location>
</feature>
<dbReference type="GO" id="GO:0006508">
    <property type="term" value="P:proteolysis"/>
    <property type="evidence" value="ECO:0007669"/>
    <property type="project" value="UniProtKB-KW"/>
</dbReference>
<sequence>MKKDYFPYIIPFAAFLILTYAGAWVPGGIYAVYPLKTLIVGGILLYYRKAYTELSFHVSRLAIPVGALVFLLWILPEHWVPHLGWSQFNPYPASFTLTKQTFETLHRHGLPETLSEALHPLADQEYSTESDFLNALKQTLKKDDFKKYRESILQYAVSRQRPQWQIYFLIAFRLIGAVIVVPIFEELFWRSFVLRWLINEDFRSVPIGTFSWFSATAVILAFAFEHHRWFAGIFAGLLYHALLYYKKDISACVIAHATTNLLLAVYVLLTQQWSYW</sequence>
<keyword evidence="3" id="KW-0378">Hydrolase</keyword>
<dbReference type="AlphaFoldDB" id="A0A2G6E598"/>
<dbReference type="InterPro" id="IPR003675">
    <property type="entry name" value="Rce1/LyrA-like_dom"/>
</dbReference>
<protein>
    <submittedName>
        <fullName evidence="3">CAAX prenyl protease-related protein</fullName>
    </submittedName>
</protein>
<evidence type="ECO:0000259" key="2">
    <source>
        <dbReference type="Pfam" id="PF02517"/>
    </source>
</evidence>
<dbReference type="EMBL" id="PDPS01000029">
    <property type="protein sequence ID" value="PID57042.1"/>
    <property type="molecule type" value="Genomic_DNA"/>
</dbReference>
<keyword evidence="3" id="KW-0645">Protease</keyword>
<keyword evidence="1" id="KW-1133">Transmembrane helix</keyword>
<gene>
    <name evidence="3" type="ORF">CSB45_08985</name>
</gene>
<evidence type="ECO:0000256" key="1">
    <source>
        <dbReference type="SAM" id="Phobius"/>
    </source>
</evidence>
<feature type="transmembrane region" description="Helical" evidence="1">
    <location>
        <begin position="252"/>
        <end position="269"/>
    </location>
</feature>
<dbReference type="GO" id="GO:0004175">
    <property type="term" value="F:endopeptidase activity"/>
    <property type="evidence" value="ECO:0007669"/>
    <property type="project" value="UniProtKB-ARBA"/>
</dbReference>